<keyword evidence="4" id="KW-1185">Reference proteome</keyword>
<evidence type="ECO:0000256" key="1">
    <source>
        <dbReference type="SAM" id="MobiDB-lite"/>
    </source>
</evidence>
<proteinExistence type="predicted"/>
<organism evidence="3 4">
    <name type="scientific">Methylacidimicrobium tartarophylax</name>
    <dbReference type="NCBI Taxonomy" id="1041768"/>
    <lineage>
        <taxon>Bacteria</taxon>
        <taxon>Pseudomonadati</taxon>
        <taxon>Verrucomicrobiota</taxon>
        <taxon>Methylacidimicrobium</taxon>
    </lineage>
</organism>
<dbReference type="Proteomes" id="UP000334923">
    <property type="component" value="Unassembled WGS sequence"/>
</dbReference>
<evidence type="ECO:0000256" key="2">
    <source>
        <dbReference type="SAM" id="Phobius"/>
    </source>
</evidence>
<feature type="region of interest" description="Disordered" evidence="1">
    <location>
        <begin position="1"/>
        <end position="24"/>
    </location>
</feature>
<dbReference type="OrthoDB" id="194381at2"/>
<sequence>MDEQDPLWQLLKQTPPPQLGGSLAPRTLSRLAVEKGRRRRWAQLEWAFGVFLFLVLGGGSYFFWASEQRNGQEEGLAHAAFSSIDSHREVEDVGWLQGQLLPEHAENGETEIGETVLWEEESSF</sequence>
<keyword evidence="2" id="KW-1133">Transmembrane helix</keyword>
<dbReference type="EMBL" id="CABFVA020000040">
    <property type="protein sequence ID" value="VVM06071.1"/>
    <property type="molecule type" value="Genomic_DNA"/>
</dbReference>
<evidence type="ECO:0000313" key="3">
    <source>
        <dbReference type="EMBL" id="VVM06071.1"/>
    </source>
</evidence>
<name>A0A5E6M927_9BACT</name>
<protein>
    <submittedName>
        <fullName evidence="3">Uncharacterized protein</fullName>
    </submittedName>
</protein>
<keyword evidence="2" id="KW-0472">Membrane</keyword>
<accession>A0A5E6M927</accession>
<keyword evidence="2" id="KW-0812">Transmembrane</keyword>
<dbReference type="AlphaFoldDB" id="A0A5E6M927"/>
<reference evidence="3 4" key="1">
    <citation type="submission" date="2019-09" db="EMBL/GenBank/DDBJ databases">
        <authorList>
            <person name="Cremers G."/>
        </authorList>
    </citation>
    <scope>NUCLEOTIDE SEQUENCE [LARGE SCALE GENOMIC DNA]</scope>
    <source>
        <strain evidence="3">4A</strain>
    </source>
</reference>
<gene>
    <name evidence="3" type="ORF">MAMT_00957</name>
</gene>
<feature type="transmembrane region" description="Helical" evidence="2">
    <location>
        <begin position="44"/>
        <end position="64"/>
    </location>
</feature>
<dbReference type="RefSeq" id="WP_142659859.1">
    <property type="nucleotide sequence ID" value="NZ_CABFVA020000040.1"/>
</dbReference>
<evidence type="ECO:0000313" key="4">
    <source>
        <dbReference type="Proteomes" id="UP000334923"/>
    </source>
</evidence>